<dbReference type="PANTHER" id="PTHR23054:SF18">
    <property type="entry name" value="TERNARY COMPLEX FACTOR MIP1, LEUCINE-ZIPPER"/>
    <property type="match status" value="1"/>
</dbReference>
<accession>A0A4S4EEN0</accession>
<keyword evidence="4" id="KW-1185">Reference proteome</keyword>
<evidence type="ECO:0000313" key="3">
    <source>
        <dbReference type="EMBL" id="THG14838.1"/>
    </source>
</evidence>
<dbReference type="EMBL" id="SDRB02005073">
    <property type="protein sequence ID" value="THG14838.1"/>
    <property type="molecule type" value="Genomic_DNA"/>
</dbReference>
<dbReference type="PANTHER" id="PTHR23054">
    <property type="entry name" value="TERNARY COMPLEX FACTOR MIP1, LEUCINE-ZIPPER-RELATED"/>
    <property type="match status" value="1"/>
</dbReference>
<comment type="caution">
    <text evidence="3">The sequence shown here is derived from an EMBL/GenBank/DDBJ whole genome shotgun (WGS) entry which is preliminary data.</text>
</comment>
<dbReference type="AlphaFoldDB" id="A0A4S4EEN0"/>
<reference evidence="3 4" key="1">
    <citation type="journal article" date="2018" name="Proc. Natl. Acad. Sci. U.S.A.">
        <title>Draft genome sequence of Camellia sinensis var. sinensis provides insights into the evolution of the tea genome and tea quality.</title>
        <authorList>
            <person name="Wei C."/>
            <person name="Yang H."/>
            <person name="Wang S."/>
            <person name="Zhao J."/>
            <person name="Liu C."/>
            <person name="Gao L."/>
            <person name="Xia E."/>
            <person name="Lu Y."/>
            <person name="Tai Y."/>
            <person name="She G."/>
            <person name="Sun J."/>
            <person name="Cao H."/>
            <person name="Tong W."/>
            <person name="Gao Q."/>
            <person name="Li Y."/>
            <person name="Deng W."/>
            <person name="Jiang X."/>
            <person name="Wang W."/>
            <person name="Chen Q."/>
            <person name="Zhang S."/>
            <person name="Li H."/>
            <person name="Wu J."/>
            <person name="Wang P."/>
            <person name="Li P."/>
            <person name="Shi C."/>
            <person name="Zheng F."/>
            <person name="Jian J."/>
            <person name="Huang B."/>
            <person name="Shan D."/>
            <person name="Shi M."/>
            <person name="Fang C."/>
            <person name="Yue Y."/>
            <person name="Li F."/>
            <person name="Li D."/>
            <person name="Wei S."/>
            <person name="Han B."/>
            <person name="Jiang C."/>
            <person name="Yin Y."/>
            <person name="Xia T."/>
            <person name="Zhang Z."/>
            <person name="Bennetzen J.L."/>
            <person name="Zhao S."/>
            <person name="Wan X."/>
        </authorList>
    </citation>
    <scope>NUCLEOTIDE SEQUENCE [LARGE SCALE GENOMIC DNA]</scope>
    <source>
        <strain evidence="4">cv. Shuchazao</strain>
        <tissue evidence="3">Leaf</tissue>
    </source>
</reference>
<protein>
    <recommendedName>
        <fullName evidence="2">DUF547 domain-containing protein</fullName>
    </recommendedName>
</protein>
<evidence type="ECO:0000259" key="2">
    <source>
        <dbReference type="Pfam" id="PF04784"/>
    </source>
</evidence>
<organism evidence="3 4">
    <name type="scientific">Camellia sinensis var. sinensis</name>
    <name type="common">China tea</name>
    <dbReference type="NCBI Taxonomy" id="542762"/>
    <lineage>
        <taxon>Eukaryota</taxon>
        <taxon>Viridiplantae</taxon>
        <taxon>Streptophyta</taxon>
        <taxon>Embryophyta</taxon>
        <taxon>Tracheophyta</taxon>
        <taxon>Spermatophyta</taxon>
        <taxon>Magnoliopsida</taxon>
        <taxon>eudicotyledons</taxon>
        <taxon>Gunneridae</taxon>
        <taxon>Pentapetalae</taxon>
        <taxon>asterids</taxon>
        <taxon>Ericales</taxon>
        <taxon>Theaceae</taxon>
        <taxon>Camellia</taxon>
    </lineage>
</organism>
<proteinExistence type="predicted"/>
<feature type="region of interest" description="Disordered" evidence="1">
    <location>
        <begin position="133"/>
        <end position="174"/>
    </location>
</feature>
<gene>
    <name evidence="3" type="ORF">TEA_019654</name>
</gene>
<feature type="compositionally biased region" description="Basic and acidic residues" evidence="1">
    <location>
        <begin position="141"/>
        <end position="174"/>
    </location>
</feature>
<dbReference type="STRING" id="542762.A0A4S4EEN0"/>
<feature type="domain" description="DUF547" evidence="2">
    <location>
        <begin position="248"/>
        <end position="324"/>
    </location>
</feature>
<dbReference type="Proteomes" id="UP000306102">
    <property type="component" value="Unassembled WGS sequence"/>
</dbReference>
<name>A0A4S4EEN0_CAMSN</name>
<dbReference type="InterPro" id="IPR006869">
    <property type="entry name" value="DUF547"/>
</dbReference>
<dbReference type="Pfam" id="PF04784">
    <property type="entry name" value="DUF547"/>
    <property type="match status" value="1"/>
</dbReference>
<evidence type="ECO:0000313" key="4">
    <source>
        <dbReference type="Proteomes" id="UP000306102"/>
    </source>
</evidence>
<evidence type="ECO:0000256" key="1">
    <source>
        <dbReference type="SAM" id="MobiDB-lite"/>
    </source>
</evidence>
<sequence>MELPPAVWCGHRHKIKLSADDLLPVGKESLQNLQLTATEGKAKHGSTIQGMPFHFPQSPSSTPIYNDSDAKSKPRKLLIKKNTMAEESTLDFGIREEGDGGELGDFVRGELDYDDSRDGKRKKFEIDGIGSNRKREKKLKSKSEGRDGLKLKLKKAGDSGERSRDQNGEADVKEITRDDDNFIDDTGIDLADRYGSDNEPWSPGDASQVRILSFFRDSQKLGDIKDMLQNFWSLIGRLEEVDPRKMKYEKLAFWIHIHNALLSEQAFLAYGIPQNNIKVLLVSLVRSFSLDFIFLQFYLIQAAYNVRGYVVSADTIHNSILGCRMSRPGQIPIYTPKREFQELEVAKEEYIWATFGIRKDQKILLPKTVEPFAKDSGLCLAGLLEMIQQCMP</sequence>